<evidence type="ECO:0000313" key="2">
    <source>
        <dbReference type="EMBL" id="MCD8472258.1"/>
    </source>
</evidence>
<evidence type="ECO:0000313" key="4">
    <source>
        <dbReference type="Proteomes" id="UP001430701"/>
    </source>
</evidence>
<dbReference type="Proteomes" id="UP000020406">
    <property type="component" value="Unassembled WGS sequence"/>
</dbReference>
<organism evidence="1 3">
    <name type="scientific">Xylella taiwanensis</name>
    <dbReference type="NCBI Taxonomy" id="1444770"/>
    <lineage>
        <taxon>Bacteria</taxon>
        <taxon>Pseudomonadati</taxon>
        <taxon>Pseudomonadota</taxon>
        <taxon>Gammaproteobacteria</taxon>
        <taxon>Lysobacterales</taxon>
        <taxon>Lysobacteraceae</taxon>
        <taxon>Xylella</taxon>
    </lineage>
</organism>
<name>Z9JHX9_9GAMM</name>
<dbReference type="RefSeq" id="WP_160165210.1">
    <property type="nucleotide sequence ID" value="NZ_CP053627.1"/>
</dbReference>
<proteinExistence type="predicted"/>
<sequence length="47" mass="5423">MLVCTYDRWVDWDVLDLLLACYPERDILLNIMLLLSGNVYAHGVPVT</sequence>
<dbReference type="AlphaFoldDB" id="Z9JHX9"/>
<evidence type="ECO:0000313" key="3">
    <source>
        <dbReference type="Proteomes" id="UP000020406"/>
    </source>
</evidence>
<dbReference type="GeneID" id="68901274"/>
<reference evidence="1 3" key="1">
    <citation type="journal article" date="2014" name="Genome Announc.">
        <title>Draft Genome Sequence of Xylella fastidiosa Pear Leaf Scorch Strain in Taiwan.</title>
        <authorList>
            <person name="Su C.C."/>
            <person name="Deng W.L."/>
            <person name="Jan F.J."/>
            <person name="Chang C.J."/>
            <person name="Huang H."/>
            <person name="Chen J."/>
        </authorList>
    </citation>
    <scope>NUCLEOTIDE SEQUENCE [LARGE SCALE GENOMIC DNA]</scope>
    <source>
        <strain evidence="1 3">PLS229</strain>
    </source>
</reference>
<dbReference type="EMBL" id="JDSQ01000020">
    <property type="protein sequence ID" value="EWS77426.1"/>
    <property type="molecule type" value="Genomic_DNA"/>
</dbReference>
<evidence type="ECO:0000313" key="1">
    <source>
        <dbReference type="EMBL" id="EWS77426.1"/>
    </source>
</evidence>
<protein>
    <submittedName>
        <fullName evidence="1">Uncharacterized protein</fullName>
    </submittedName>
</protein>
<dbReference type="PATRIC" id="fig|1444770.3.peg.2552"/>
<reference evidence="2" key="2">
    <citation type="submission" date="2021-11" db="EMBL/GenBank/DDBJ databases">
        <title>Genome sequence of Xylella taiwanensis PLS432.</title>
        <authorList>
            <person name="Weng L.-W."/>
            <person name="Su C.-C."/>
            <person name="Tsai C.-W."/>
            <person name="Kuo C.-H."/>
        </authorList>
    </citation>
    <scope>NUCLEOTIDE SEQUENCE</scope>
    <source>
        <strain evidence="2">PLS432</strain>
    </source>
</reference>
<dbReference type="EMBL" id="JAJPPU010000001">
    <property type="protein sequence ID" value="MCD8472258.1"/>
    <property type="molecule type" value="Genomic_DNA"/>
</dbReference>
<gene>
    <name evidence="1" type="ORF">AF72_10790</name>
    <name evidence="2" type="ORF">LPH55_01930</name>
</gene>
<dbReference type="Proteomes" id="UP001430701">
    <property type="component" value="Unassembled WGS sequence"/>
</dbReference>
<accession>Z9JHX9</accession>
<keyword evidence="4" id="KW-1185">Reference proteome</keyword>
<comment type="caution">
    <text evidence="1">The sequence shown here is derived from an EMBL/GenBank/DDBJ whole genome shotgun (WGS) entry which is preliminary data.</text>
</comment>